<feature type="transmembrane region" description="Helical" evidence="1">
    <location>
        <begin position="21"/>
        <end position="39"/>
    </location>
</feature>
<gene>
    <name evidence="3" type="ORF">AAY42_08145</name>
</gene>
<dbReference type="STRING" id="346185.AAY42_08145"/>
<dbReference type="Gene3D" id="2.60.40.3140">
    <property type="match status" value="1"/>
</dbReference>
<organism evidence="3 4">
    <name type="scientific">Flagellimonas eckloniae</name>
    <dbReference type="NCBI Taxonomy" id="346185"/>
    <lineage>
        <taxon>Bacteria</taxon>
        <taxon>Pseudomonadati</taxon>
        <taxon>Bacteroidota</taxon>
        <taxon>Flavobacteriia</taxon>
        <taxon>Flavobacteriales</taxon>
        <taxon>Flavobacteriaceae</taxon>
        <taxon>Flagellimonas</taxon>
    </lineage>
</organism>
<dbReference type="EMBL" id="LCTZ01000002">
    <property type="protein sequence ID" value="KQC29857.1"/>
    <property type="molecule type" value="Genomic_DNA"/>
</dbReference>
<evidence type="ECO:0000313" key="4">
    <source>
        <dbReference type="Proteomes" id="UP000050827"/>
    </source>
</evidence>
<evidence type="ECO:0000259" key="2">
    <source>
        <dbReference type="Pfam" id="PF12969"/>
    </source>
</evidence>
<dbReference type="RefSeq" id="WP_055394071.1">
    <property type="nucleotide sequence ID" value="NZ_LCTZ01000002.1"/>
</dbReference>
<dbReference type="Pfam" id="PF12969">
    <property type="entry name" value="DUF3857"/>
    <property type="match status" value="1"/>
</dbReference>
<name>A0A0Q0XFG6_9FLAO</name>
<dbReference type="Gene3D" id="3.10.620.30">
    <property type="match status" value="1"/>
</dbReference>
<proteinExistence type="predicted"/>
<dbReference type="AlphaFoldDB" id="A0A0Q0XFG6"/>
<dbReference type="Proteomes" id="UP000050827">
    <property type="component" value="Unassembled WGS sequence"/>
</dbReference>
<dbReference type="InterPro" id="IPR024618">
    <property type="entry name" value="DUF3857"/>
</dbReference>
<keyword evidence="1" id="KW-0472">Membrane</keyword>
<comment type="caution">
    <text evidence="3">The sequence shown here is derived from an EMBL/GenBank/DDBJ whole genome shotgun (WGS) entry which is preliminary data.</text>
</comment>
<evidence type="ECO:0000313" key="3">
    <source>
        <dbReference type="EMBL" id="KQC29857.1"/>
    </source>
</evidence>
<protein>
    <recommendedName>
        <fullName evidence="2">DUF3857 domain-containing protein</fullName>
    </recommendedName>
</protein>
<sequence>MGTKINSLKDKTTLVNKNMTLIKQNIFIILSFFSISLSAQQDFTFGELSNTHKNFTKYEKDTTAGAVYLYEKGKNFFEVRKNYVKLITQYHGIIKILKKEGFDHATIQMPYYHTDKRTEKIEKIRAFTYNDGVKVGLGKENVFDVDLSDRWSAKRFTFPNIKVGSVLEYTYEIESPFFFNLTGWEFQSDIPKVYSEYNAEIPGNYVYNRSLNGEFELDVNEADIKRNCFSIPSSNNNADCEVLKYAMNDIPAFPEDEQFMLAKDNYISQLEFEMSEYRGFDGKIDKYTKSWKDVDKEFRTDKDIGTQLRKKNFFENHVPENLLTKGDEITRAKNIFAFVQKHYTWNEEYGLWRNNRVKQAFSEKIGNAAEINITLINLLNAADIKVDMMLLATRGFGLPKQQHPVMNDFNYLIAKAEIRGKTYLLDAVDDEIPFGIISYRCLNYIGRVMDFKNESYWYEIKPSHQSKRIVRAQITLDFEHQKAVGIFDDISRGYESVFQKRKINSMSDEDFLDEIENDNEENIRIISHEIKADNPEKSLLSQRFQFEIEDLEQSKTIYFNPFLIHFFKTNPFVSEERHFPIDFGYQRNYGYAASIKIPENYKVKDLPEALNLALPQDSGLLRFKCSESNGVVSVFFDLKLNAPQYTSEAYTLVKTFFAKAVDVQKQSLIVLEKI</sequence>
<keyword evidence="1" id="KW-1133">Transmembrane helix</keyword>
<keyword evidence="4" id="KW-1185">Reference proteome</keyword>
<evidence type="ECO:0000256" key="1">
    <source>
        <dbReference type="SAM" id="Phobius"/>
    </source>
</evidence>
<feature type="domain" description="DUF3857" evidence="2">
    <location>
        <begin position="89"/>
        <end position="205"/>
    </location>
</feature>
<reference evidence="3 4" key="1">
    <citation type="submission" date="2015-04" db="EMBL/GenBank/DDBJ databases">
        <title>Complete genome of flavobacterium.</title>
        <authorList>
            <person name="Kwon Y.M."/>
            <person name="Kim S.-J."/>
        </authorList>
    </citation>
    <scope>NUCLEOTIDE SEQUENCE [LARGE SCALE GENOMIC DNA]</scope>
    <source>
        <strain evidence="3 4">DK169</strain>
    </source>
</reference>
<dbReference type="Gene3D" id="2.60.120.1130">
    <property type="match status" value="1"/>
</dbReference>
<dbReference type="OrthoDB" id="98874at2"/>
<accession>A0A0Q0XFG6</accession>
<dbReference type="PATRIC" id="fig|1547436.3.peg.1676"/>
<keyword evidence="1" id="KW-0812">Transmembrane</keyword>